<accession>A0ABS6JQY9</accession>
<evidence type="ECO:0000259" key="4">
    <source>
        <dbReference type="PROSITE" id="PS50893"/>
    </source>
</evidence>
<dbReference type="SUPFAM" id="SSF52540">
    <property type="entry name" value="P-loop containing nucleoside triphosphate hydrolases"/>
    <property type="match status" value="1"/>
</dbReference>
<evidence type="ECO:0000313" key="5">
    <source>
        <dbReference type="EMBL" id="MBU9720526.1"/>
    </source>
</evidence>
<evidence type="ECO:0000313" key="6">
    <source>
        <dbReference type="Proteomes" id="UP000790580"/>
    </source>
</evidence>
<dbReference type="PROSITE" id="PS50893">
    <property type="entry name" value="ABC_TRANSPORTER_2"/>
    <property type="match status" value="1"/>
</dbReference>
<keyword evidence="2" id="KW-1003">Cell membrane</keyword>
<keyword evidence="5" id="KW-0067">ATP-binding</keyword>
<comment type="subcellular location">
    <subcellularLocation>
        <location evidence="1">Cell membrane</location>
    </subcellularLocation>
</comment>
<keyword evidence="6" id="KW-1185">Reference proteome</keyword>
<dbReference type="InterPro" id="IPR015854">
    <property type="entry name" value="ABC_transpr_LolD-like"/>
</dbReference>
<dbReference type="RefSeq" id="WP_088075878.1">
    <property type="nucleotide sequence ID" value="NZ_JAHQCR010000017.1"/>
</dbReference>
<comment type="caution">
    <text evidence="5">The sequence shown here is derived from an EMBL/GenBank/DDBJ whole genome shotgun (WGS) entry which is preliminary data.</text>
</comment>
<dbReference type="Proteomes" id="UP000790580">
    <property type="component" value="Unassembled WGS sequence"/>
</dbReference>
<dbReference type="Pfam" id="PF00005">
    <property type="entry name" value="ABC_tran"/>
    <property type="match status" value="1"/>
</dbReference>
<dbReference type="InterPro" id="IPR003439">
    <property type="entry name" value="ABC_transporter-like_ATP-bd"/>
</dbReference>
<keyword evidence="3" id="KW-0472">Membrane</keyword>
<dbReference type="EMBL" id="JAHQCR010000017">
    <property type="protein sequence ID" value="MBU9720526.1"/>
    <property type="molecule type" value="Genomic_DNA"/>
</dbReference>
<dbReference type="GO" id="GO:0005524">
    <property type="term" value="F:ATP binding"/>
    <property type="evidence" value="ECO:0007669"/>
    <property type="project" value="UniProtKB-KW"/>
</dbReference>
<dbReference type="InterPro" id="IPR027417">
    <property type="entry name" value="P-loop_NTPase"/>
</dbReference>
<proteinExistence type="predicted"/>
<gene>
    <name evidence="5" type="ORF">KS407_03590</name>
</gene>
<dbReference type="PANTHER" id="PTHR24220">
    <property type="entry name" value="IMPORT ATP-BINDING PROTEIN"/>
    <property type="match status" value="1"/>
</dbReference>
<organism evidence="5 6">
    <name type="scientific">Evansella alkalicola</name>
    <dbReference type="NCBI Taxonomy" id="745819"/>
    <lineage>
        <taxon>Bacteria</taxon>
        <taxon>Bacillati</taxon>
        <taxon>Bacillota</taxon>
        <taxon>Bacilli</taxon>
        <taxon>Bacillales</taxon>
        <taxon>Bacillaceae</taxon>
        <taxon>Evansella</taxon>
    </lineage>
</organism>
<reference evidence="5 6" key="1">
    <citation type="submission" date="2021-06" db="EMBL/GenBank/DDBJ databases">
        <title>Bacillus sp. RD4P76, an endophyte from a halophyte.</title>
        <authorList>
            <person name="Sun J.-Q."/>
        </authorList>
    </citation>
    <scope>NUCLEOTIDE SEQUENCE [LARGE SCALE GENOMIC DNA]</scope>
    <source>
        <strain evidence="5 6">JCM 17098</strain>
    </source>
</reference>
<feature type="domain" description="ABC transporter" evidence="4">
    <location>
        <begin position="4"/>
        <end position="227"/>
    </location>
</feature>
<protein>
    <submittedName>
        <fullName evidence="5">ATP-binding cassette domain-containing protein</fullName>
    </submittedName>
</protein>
<evidence type="ECO:0000256" key="1">
    <source>
        <dbReference type="ARBA" id="ARBA00004236"/>
    </source>
</evidence>
<keyword evidence="5" id="KW-0547">Nucleotide-binding</keyword>
<evidence type="ECO:0000256" key="2">
    <source>
        <dbReference type="ARBA" id="ARBA00022475"/>
    </source>
</evidence>
<dbReference type="Gene3D" id="3.40.50.300">
    <property type="entry name" value="P-loop containing nucleotide triphosphate hydrolases"/>
    <property type="match status" value="1"/>
</dbReference>
<sequence>MYVVDLKNVLKRFHDGTQMKVLYDNMNFHVSEGELAVITGRKESGKSTLLNMIAAMTPPNKGKVNVLGQDLLQIKERHEWRLKNIGFITDEGCLIPYLTVKQNLLLGIPTDDRNFMKKEQEAENILVELGFTEESMNESLEGLSSKEQILATVARVFMTNPRLILADEPTKELTGKEGKEVLQRLLDFARKQKSTVVVVSDDESIISQADTYFILEECQLLEKNKAI</sequence>
<evidence type="ECO:0000256" key="3">
    <source>
        <dbReference type="ARBA" id="ARBA00023136"/>
    </source>
</evidence>
<name>A0ABS6JQY9_9BACI</name>
<dbReference type="PANTHER" id="PTHR24220:SF666">
    <property type="entry name" value="HEMIN IMPORT ATP-BINDING PROTEIN HRTA-RELATED"/>
    <property type="match status" value="1"/>
</dbReference>